<keyword evidence="2" id="KW-1133">Transmembrane helix</keyword>
<dbReference type="SMART" id="SM00257">
    <property type="entry name" value="LysM"/>
    <property type="match status" value="1"/>
</dbReference>
<dbReference type="STRING" id="391595.RLO149_c029450"/>
<dbReference type="PANTHER" id="PTHR34700">
    <property type="entry name" value="POTASSIUM BINDING PROTEIN KBP"/>
    <property type="match status" value="1"/>
</dbReference>
<dbReference type="Pfam" id="PF01476">
    <property type="entry name" value="LysM"/>
    <property type="match status" value="1"/>
</dbReference>
<dbReference type="PANTHER" id="PTHR34700:SF4">
    <property type="entry name" value="PHAGE-LIKE ELEMENT PBSX PROTEIN XKDP"/>
    <property type="match status" value="1"/>
</dbReference>
<dbReference type="InterPro" id="IPR036779">
    <property type="entry name" value="LysM_dom_sf"/>
</dbReference>
<dbReference type="InterPro" id="IPR018392">
    <property type="entry name" value="LysM"/>
</dbReference>
<keyword evidence="2" id="KW-0812">Transmembrane</keyword>
<evidence type="ECO:0000313" key="4">
    <source>
        <dbReference type="EMBL" id="AEI94901.1"/>
    </source>
</evidence>
<dbReference type="InterPro" id="IPR052196">
    <property type="entry name" value="Bact_Kbp"/>
</dbReference>
<dbReference type="AlphaFoldDB" id="F7ZH59"/>
<feature type="region of interest" description="Disordered" evidence="1">
    <location>
        <begin position="226"/>
        <end position="267"/>
    </location>
</feature>
<evidence type="ECO:0000256" key="2">
    <source>
        <dbReference type="SAM" id="Phobius"/>
    </source>
</evidence>
<dbReference type="OrthoDB" id="370541at2"/>
<dbReference type="PROSITE" id="PS51782">
    <property type="entry name" value="LYSM"/>
    <property type="match status" value="1"/>
</dbReference>
<protein>
    <recommendedName>
        <fullName evidence="3">LysM domain-containing protein</fullName>
    </recommendedName>
</protein>
<dbReference type="CDD" id="cd00118">
    <property type="entry name" value="LysM"/>
    <property type="match status" value="1"/>
</dbReference>
<evidence type="ECO:0000259" key="3">
    <source>
        <dbReference type="PROSITE" id="PS51782"/>
    </source>
</evidence>
<dbReference type="EMBL" id="CP002623">
    <property type="protein sequence ID" value="AEI94901.1"/>
    <property type="molecule type" value="Genomic_DNA"/>
</dbReference>
<reference evidence="4 5" key="1">
    <citation type="journal article" date="2011" name="BMC Genomics">
        <title>Comparative genome analysis and genome-guided physiological analysis of Roseobacter litoralis.</title>
        <authorList>
            <person name="Kalhoefer D."/>
            <person name="Thole S."/>
            <person name="Voget S."/>
            <person name="Lehmann R."/>
            <person name="Liesegang H."/>
            <person name="Wollher A."/>
            <person name="Daniel R."/>
            <person name="Simon M."/>
            <person name="Brinkhoff T."/>
        </authorList>
    </citation>
    <scope>NUCLEOTIDE SEQUENCE [LARGE SCALE GENOMIC DNA]</scope>
    <source>
        <strain evidence="5">ATCC 49566 / DSM 6996 / JCM 21268 / NBRC 15278 / OCh 149</strain>
    </source>
</reference>
<dbReference type="Gene3D" id="3.10.350.10">
    <property type="entry name" value="LysM domain"/>
    <property type="match status" value="1"/>
</dbReference>
<feature type="transmembrane region" description="Helical" evidence="2">
    <location>
        <begin position="12"/>
        <end position="34"/>
    </location>
</feature>
<dbReference type="KEGG" id="rli:RLO149_c029450"/>
<dbReference type="eggNOG" id="COG1652">
    <property type="taxonomic scope" value="Bacteria"/>
</dbReference>
<feature type="region of interest" description="Disordered" evidence="1">
    <location>
        <begin position="56"/>
        <end position="88"/>
    </location>
</feature>
<keyword evidence="5" id="KW-1185">Reference proteome</keyword>
<feature type="compositionally biased region" description="Low complexity" evidence="1">
    <location>
        <begin position="245"/>
        <end position="259"/>
    </location>
</feature>
<sequence length="463" mass="46633">MNDNGSANPSRSTGLLTAGLVIAGLIAAAAFLSLRDSGRLSEEAVAVLEASERAGANTVVTPGEPAGERQSVPDAAASGTDPATADETVAPAETAETVTATVPTIDEVRVDTGGTMVIAGRAEPGADVDVLVDGEVVTSAQADASGAFAAVGSVSANESARSLTLRSGTGDSAVASADEIILTPIAPRSTAPADTQAQQPEAETTPAQPDIAIASTGASDDAGAFAEPAARSDASADATPEEAQETAASAAPAPDATQSGAEVAQSADVGGLADAPRASDDVSDAPRGTDVAVLRSDEQGVSRVQTAPVSRVMLDTISYSDDGAVQLGGRAGADAVEVRAYLDNRAVARMSVDPDGLWRGVIIDVAAGVYRLRVDALGQDGAVTSRLETPFKREAPAVLAAATQAATGSIQAITVQAGDTLWAIARDRYGEGLLYVQVFEANRGEIRDPDLIYPGQVFDLPAD</sequence>
<proteinExistence type="predicted"/>
<feature type="domain" description="LysM" evidence="3">
    <location>
        <begin position="411"/>
        <end position="460"/>
    </location>
</feature>
<evidence type="ECO:0000313" key="5">
    <source>
        <dbReference type="Proteomes" id="UP000001353"/>
    </source>
</evidence>
<evidence type="ECO:0000256" key="1">
    <source>
        <dbReference type="SAM" id="MobiDB-lite"/>
    </source>
</evidence>
<organism evidence="4 5">
    <name type="scientific">Roseobacter litoralis (strain ATCC 49566 / DSM 6996 / JCM 21268 / NBRC 15278 / OCh 149)</name>
    <dbReference type="NCBI Taxonomy" id="391595"/>
    <lineage>
        <taxon>Bacteria</taxon>
        <taxon>Pseudomonadati</taxon>
        <taxon>Pseudomonadota</taxon>
        <taxon>Alphaproteobacteria</taxon>
        <taxon>Rhodobacterales</taxon>
        <taxon>Roseobacteraceae</taxon>
        <taxon>Roseobacter</taxon>
    </lineage>
</organism>
<dbReference type="RefSeq" id="WP_013962813.1">
    <property type="nucleotide sequence ID" value="NC_015730.1"/>
</dbReference>
<gene>
    <name evidence="4" type="ordered locus">RLO149_c029450</name>
</gene>
<accession>F7ZH59</accession>
<feature type="compositionally biased region" description="Polar residues" evidence="1">
    <location>
        <begin position="192"/>
        <end position="207"/>
    </location>
</feature>
<dbReference type="Proteomes" id="UP000001353">
    <property type="component" value="Chromosome"/>
</dbReference>
<feature type="region of interest" description="Disordered" evidence="1">
    <location>
        <begin position="183"/>
        <end position="208"/>
    </location>
</feature>
<name>F7ZH59_ROSLO</name>
<keyword evidence="2" id="KW-0472">Membrane</keyword>
<dbReference type="HOGENOM" id="CLU_025322_1_1_5"/>